<proteinExistence type="predicted"/>
<evidence type="ECO:0000256" key="2">
    <source>
        <dbReference type="ARBA" id="ARBA00023125"/>
    </source>
</evidence>
<dbReference type="PANTHER" id="PTHR33204">
    <property type="entry name" value="TRANSCRIPTIONAL REGULATOR, MARR FAMILY"/>
    <property type="match status" value="1"/>
</dbReference>
<reference evidence="5 6" key="1">
    <citation type="journal article" date="2017" name="ISME J.">
        <title>Potential for microbial H2 and metal transformations associated with novel bacteria and archaea in deep terrestrial subsurface sediments.</title>
        <authorList>
            <person name="Hernsdorf A.W."/>
            <person name="Amano Y."/>
            <person name="Miyakawa K."/>
            <person name="Ise K."/>
            <person name="Suzuki Y."/>
            <person name="Anantharaman K."/>
            <person name="Probst A."/>
            <person name="Burstein D."/>
            <person name="Thomas B.C."/>
            <person name="Banfield J.F."/>
        </authorList>
    </citation>
    <scope>NUCLEOTIDE SEQUENCE [LARGE SCALE GENOMIC DNA]</scope>
    <source>
        <strain evidence="5">HGW-Falkowbacteria-2</strain>
    </source>
</reference>
<dbReference type="PROSITE" id="PS51118">
    <property type="entry name" value="HTH_HXLR"/>
    <property type="match status" value="1"/>
</dbReference>
<comment type="caution">
    <text evidence="5">The sequence shown here is derived from an EMBL/GenBank/DDBJ whole genome shotgun (WGS) entry which is preliminary data.</text>
</comment>
<name>A0A2N2E3X8_9BACT</name>
<dbReference type="AlphaFoldDB" id="A0A2N2E3X8"/>
<evidence type="ECO:0000313" key="5">
    <source>
        <dbReference type="EMBL" id="PKM89427.1"/>
    </source>
</evidence>
<evidence type="ECO:0000256" key="1">
    <source>
        <dbReference type="ARBA" id="ARBA00023015"/>
    </source>
</evidence>
<dbReference type="GO" id="GO:0003677">
    <property type="term" value="F:DNA binding"/>
    <property type="evidence" value="ECO:0007669"/>
    <property type="project" value="UniProtKB-KW"/>
</dbReference>
<dbReference type="Pfam" id="PF01638">
    <property type="entry name" value="HxlR"/>
    <property type="match status" value="1"/>
</dbReference>
<dbReference type="SUPFAM" id="SSF46785">
    <property type="entry name" value="Winged helix' DNA-binding domain"/>
    <property type="match status" value="1"/>
</dbReference>
<dbReference type="InterPro" id="IPR036390">
    <property type="entry name" value="WH_DNA-bd_sf"/>
</dbReference>
<evidence type="ECO:0000313" key="6">
    <source>
        <dbReference type="Proteomes" id="UP000233325"/>
    </source>
</evidence>
<keyword evidence="1" id="KW-0805">Transcription regulation</keyword>
<keyword evidence="3" id="KW-0804">Transcription</keyword>
<evidence type="ECO:0000259" key="4">
    <source>
        <dbReference type="PROSITE" id="PS51118"/>
    </source>
</evidence>
<dbReference type="InterPro" id="IPR036388">
    <property type="entry name" value="WH-like_DNA-bd_sf"/>
</dbReference>
<protein>
    <submittedName>
        <fullName evidence="5">Transcriptional regulator</fullName>
    </submittedName>
</protein>
<dbReference type="InterPro" id="IPR002577">
    <property type="entry name" value="HTH_HxlR"/>
</dbReference>
<organism evidence="5 6">
    <name type="scientific">Candidatus Falkowbacteria bacterium HGW-Falkowbacteria-2</name>
    <dbReference type="NCBI Taxonomy" id="2013769"/>
    <lineage>
        <taxon>Bacteria</taxon>
        <taxon>Candidatus Falkowiibacteriota</taxon>
    </lineage>
</organism>
<dbReference type="Gene3D" id="1.10.10.10">
    <property type="entry name" value="Winged helix-like DNA-binding domain superfamily/Winged helix DNA-binding domain"/>
    <property type="match status" value="1"/>
</dbReference>
<dbReference type="PANTHER" id="PTHR33204:SF29">
    <property type="entry name" value="TRANSCRIPTIONAL REGULATOR"/>
    <property type="match status" value="1"/>
</dbReference>
<keyword evidence="2" id="KW-0238">DNA-binding</keyword>
<gene>
    <name evidence="5" type="ORF">CVU83_00155</name>
</gene>
<dbReference type="Proteomes" id="UP000233325">
    <property type="component" value="Unassembled WGS sequence"/>
</dbReference>
<sequence length="113" mass="13093">MNKFKCHGAVQSTLAAIGGKWKILILWHLLEKKMRFNELQKSLKTISQKMLANELRSLEANGLVHREVFRQVPPKVEYWATTYGETLKPLLTAMADWGYAHKTKKPKMRKALK</sequence>
<evidence type="ECO:0000256" key="3">
    <source>
        <dbReference type="ARBA" id="ARBA00023163"/>
    </source>
</evidence>
<feature type="domain" description="HTH hxlR-type" evidence="4">
    <location>
        <begin position="6"/>
        <end position="106"/>
    </location>
</feature>
<accession>A0A2N2E3X8</accession>
<dbReference type="EMBL" id="PHAH01000001">
    <property type="protein sequence ID" value="PKM89427.1"/>
    <property type="molecule type" value="Genomic_DNA"/>
</dbReference>